<evidence type="ECO:0008006" key="4">
    <source>
        <dbReference type="Google" id="ProtNLM"/>
    </source>
</evidence>
<feature type="region of interest" description="Disordered" evidence="1">
    <location>
        <begin position="462"/>
        <end position="487"/>
    </location>
</feature>
<dbReference type="Proteomes" id="UP000005446">
    <property type="component" value="Unassembled WGS sequence"/>
</dbReference>
<dbReference type="OrthoDB" id="417697at2759"/>
<evidence type="ECO:0000313" key="2">
    <source>
        <dbReference type="EMBL" id="EHK99721.1"/>
    </source>
</evidence>
<keyword evidence="3" id="KW-1185">Reference proteome</keyword>
<feature type="compositionally biased region" description="Basic and acidic residues" evidence="1">
    <location>
        <begin position="409"/>
        <end position="419"/>
    </location>
</feature>
<feature type="region of interest" description="Disordered" evidence="1">
    <location>
        <begin position="400"/>
        <end position="444"/>
    </location>
</feature>
<name>H0EP32_GLAL7</name>
<dbReference type="InterPro" id="IPR029063">
    <property type="entry name" value="SAM-dependent_MTases_sf"/>
</dbReference>
<comment type="caution">
    <text evidence="2">The sequence shown here is derived from an EMBL/GenBank/DDBJ whole genome shotgun (WGS) entry which is preliminary data.</text>
</comment>
<reference evidence="2 3" key="1">
    <citation type="journal article" date="2012" name="Eukaryot. Cell">
        <title>Genome sequence of the fungus Glarea lozoyensis: the first genome sequence of a species from the Helotiaceae family.</title>
        <authorList>
            <person name="Youssar L."/>
            <person name="Gruening B.A."/>
            <person name="Erxleben A."/>
            <person name="Guenther S."/>
            <person name="Huettel W."/>
        </authorList>
    </citation>
    <scope>NUCLEOTIDE SEQUENCE [LARGE SCALE GENOMIC DNA]</scope>
    <source>
        <strain evidence="3">ATCC 74030 / MF5533</strain>
    </source>
</reference>
<proteinExistence type="predicted"/>
<protein>
    <recommendedName>
        <fullName evidence="4">Methyltransferase domain-containing protein</fullName>
    </recommendedName>
</protein>
<gene>
    <name evidence="2" type="ORF">M7I_4400</name>
</gene>
<dbReference type="HOGENOM" id="CLU_562650_0_0_1"/>
<organism evidence="2 3">
    <name type="scientific">Glarea lozoyensis (strain ATCC 74030 / MF5533)</name>
    <dbReference type="NCBI Taxonomy" id="1104152"/>
    <lineage>
        <taxon>Eukaryota</taxon>
        <taxon>Fungi</taxon>
        <taxon>Dikarya</taxon>
        <taxon>Ascomycota</taxon>
        <taxon>Pezizomycotina</taxon>
        <taxon>Leotiomycetes</taxon>
        <taxon>Helotiales</taxon>
        <taxon>Helotiaceae</taxon>
        <taxon>Glarea</taxon>
    </lineage>
</organism>
<evidence type="ECO:0000313" key="3">
    <source>
        <dbReference type="Proteomes" id="UP000005446"/>
    </source>
</evidence>
<dbReference type="SUPFAM" id="SSF53335">
    <property type="entry name" value="S-adenosyl-L-methionine-dependent methyltransferases"/>
    <property type="match status" value="1"/>
</dbReference>
<dbReference type="EMBL" id="AGUE01000108">
    <property type="protein sequence ID" value="EHK99721.1"/>
    <property type="molecule type" value="Genomic_DNA"/>
</dbReference>
<dbReference type="InParanoid" id="H0EP32"/>
<dbReference type="Gene3D" id="3.40.50.150">
    <property type="entry name" value="Vaccinia Virus protein VP39"/>
    <property type="match status" value="1"/>
</dbReference>
<sequence>MSSHALTSEAKLADEIYPLKRDQEETKRLNLQHDIIKKSFKFLIHPTILSSLVANADGHTIRIADFATGTAIWPIEVAQLFAENYPDVKVKVYGTDISSAQFPAGESVPHNVELKERDILKAFKERHFERYDFIHVRALVVVLGDDQWKEVLENLHKCLNLEPGGWIQWVDADFSRTGWKCISHKATDLPKIDPEHSLLSSQIPNPIQHGISLVQGWAEVLNRSLAASNNLPALFDAAGIQNIQHEIHQIDGDHELRTAITVELAKAASSIFQSLAKLLEGGEDAPPAEAVEQAGREMIACAEEGIFWTRIDFNVVIGQKAVYFTKTIILPQVLEDSLGEQKTGDDSVKLPEILVGLSIDGKDGKNSAGEVEEKLHEEKLGIVEPNQSAKPVEITASQVSVESAAEKPLNQKKEIDRKNVKSLPSEIDSRILSPQPKKPTMNAAAPPFQQSRLLPHEIARMSATPSPPHQRVGGNIPPRRFLPHERV</sequence>
<dbReference type="AlphaFoldDB" id="H0EP32"/>
<evidence type="ECO:0000256" key="1">
    <source>
        <dbReference type="SAM" id="MobiDB-lite"/>
    </source>
</evidence>
<accession>H0EP32</accession>